<feature type="binding site" evidence="16">
    <location>
        <position position="154"/>
    </location>
    <ligand>
        <name>Mg(2+)</name>
        <dbReference type="ChEBI" id="CHEBI:18420"/>
    </ligand>
</feature>
<comment type="function">
    <text evidence="18">Catalyzes the transfer of a two-carbon ketol group from a ketose donor to an aldose acceptor, via a covalent intermediate with the cofactor thiamine pyrophosphate.</text>
</comment>
<feature type="binding site" evidence="15">
    <location>
        <position position="433"/>
    </location>
    <ligand>
        <name>thiamine diphosphate</name>
        <dbReference type="ChEBI" id="CHEBI:58937"/>
    </ligand>
</feature>
<keyword evidence="8 18" id="KW-0106">Calcium</keyword>
<keyword evidence="6 18" id="KW-0808">Transferase</keyword>
<dbReference type="InterPro" id="IPR049557">
    <property type="entry name" value="Transketolase_CS"/>
</dbReference>
<dbReference type="CDD" id="cd02012">
    <property type="entry name" value="TPP_TK"/>
    <property type="match status" value="1"/>
</dbReference>
<evidence type="ECO:0000259" key="19">
    <source>
        <dbReference type="SMART" id="SM00861"/>
    </source>
</evidence>
<evidence type="ECO:0000256" key="4">
    <source>
        <dbReference type="ARBA" id="ARBA00011738"/>
    </source>
</evidence>
<feature type="binding site" evidence="15">
    <location>
        <position position="67"/>
    </location>
    <ligand>
        <name>thiamine diphosphate</name>
        <dbReference type="ChEBI" id="CHEBI:58937"/>
    </ligand>
</feature>
<dbReference type="GO" id="GO:0046872">
    <property type="term" value="F:metal ion binding"/>
    <property type="evidence" value="ECO:0007669"/>
    <property type="project" value="UniProtKB-KW"/>
</dbReference>
<dbReference type="Pfam" id="PF22613">
    <property type="entry name" value="Transketolase_C_1"/>
    <property type="match status" value="1"/>
</dbReference>
<name>A0A4R3JG50_9PROT</name>
<accession>A0A4R3JG50</accession>
<dbReference type="InterPro" id="IPR033247">
    <property type="entry name" value="Transketolase_fam"/>
</dbReference>
<dbReference type="Pfam" id="PF00456">
    <property type="entry name" value="Transketolase_N"/>
    <property type="match status" value="1"/>
</dbReference>
<evidence type="ECO:0000313" key="20">
    <source>
        <dbReference type="EMBL" id="TCS64273.1"/>
    </source>
</evidence>
<feature type="binding site" evidence="16">
    <location>
        <position position="186"/>
    </location>
    <ligand>
        <name>Mg(2+)</name>
        <dbReference type="ChEBI" id="CHEBI:18420"/>
    </ligand>
</feature>
<feature type="binding site" evidence="14">
    <location>
        <position position="516"/>
    </location>
    <ligand>
        <name>substrate</name>
    </ligand>
</feature>
<feature type="binding site" evidence="16">
    <location>
        <position position="184"/>
    </location>
    <ligand>
        <name>Mg(2+)</name>
        <dbReference type="ChEBI" id="CHEBI:18420"/>
    </ligand>
</feature>
<evidence type="ECO:0000256" key="2">
    <source>
        <dbReference type="ARBA" id="ARBA00001941"/>
    </source>
</evidence>
<feature type="binding site" evidence="14">
    <location>
        <position position="27"/>
    </location>
    <ligand>
        <name>substrate</name>
    </ligand>
</feature>
<dbReference type="Proteomes" id="UP000295304">
    <property type="component" value="Unassembled WGS sequence"/>
</dbReference>
<dbReference type="EMBL" id="SLZW01000002">
    <property type="protein sequence ID" value="TCS64273.1"/>
    <property type="molecule type" value="Genomic_DNA"/>
</dbReference>
<dbReference type="Gene3D" id="3.40.50.920">
    <property type="match status" value="1"/>
</dbReference>
<dbReference type="GO" id="GO:0005829">
    <property type="term" value="C:cytosol"/>
    <property type="evidence" value="ECO:0007669"/>
    <property type="project" value="TreeGrafter"/>
</dbReference>
<evidence type="ECO:0000256" key="7">
    <source>
        <dbReference type="ARBA" id="ARBA00022723"/>
    </source>
</evidence>
<dbReference type="SUPFAM" id="SSF52922">
    <property type="entry name" value="TK C-terminal domain-like"/>
    <property type="match status" value="1"/>
</dbReference>
<evidence type="ECO:0000256" key="12">
    <source>
        <dbReference type="NCBIfam" id="TIGR00232"/>
    </source>
</evidence>
<feature type="active site" description="Proton donor" evidence="13">
    <location>
        <position position="407"/>
    </location>
</feature>
<feature type="binding site" evidence="14">
    <location>
        <position position="258"/>
    </location>
    <ligand>
        <name>substrate</name>
    </ligand>
</feature>
<feature type="binding site" evidence="15">
    <location>
        <position position="184"/>
    </location>
    <ligand>
        <name>thiamine diphosphate</name>
        <dbReference type="ChEBI" id="CHEBI:58937"/>
    </ligand>
</feature>
<feature type="binding site" evidence="14">
    <location>
        <position position="469"/>
    </location>
    <ligand>
        <name>substrate</name>
    </ligand>
</feature>
<dbReference type="InterPro" id="IPR009014">
    <property type="entry name" value="Transketo_C/PFOR_II"/>
</dbReference>
<feature type="binding site" evidence="14">
    <location>
        <position position="353"/>
    </location>
    <ligand>
        <name>substrate</name>
    </ligand>
</feature>
<evidence type="ECO:0000256" key="18">
    <source>
        <dbReference type="RuleBase" id="RU004996"/>
    </source>
</evidence>
<dbReference type="FunFam" id="3.40.50.920:FF:000003">
    <property type="entry name" value="Transketolase"/>
    <property type="match status" value="1"/>
</dbReference>
<gene>
    <name evidence="20" type="ORF">EDD55_102315</name>
</gene>
<feature type="binding site" evidence="15">
    <location>
        <position position="258"/>
    </location>
    <ligand>
        <name>thiamine diphosphate</name>
        <dbReference type="ChEBI" id="CHEBI:58937"/>
    </ligand>
</feature>
<sequence length="659" mass="70782">MTATHNEMANAIRFLSVDAVQKAKSGHPGMPMGMADVATVLFTKFLKFDPKAPHWRDRDRFVLSAGHGSMLMYSLLYLAGYDDVTMDDIKNFRQLGAKTAGHPEYGHVEGVETTTGPLGQGITTAVGMALAEKMQNAHFGDDMVDHYTYTIAGDGCLMEGISQEAISIAGHLKLSKMIVFWDDNSICIDGNTNLTLSDNQRQRFEASGWDTQQVDGHDPAAIEAAIVKAKKSGAPSLIACKTTIGYGAPTKAGTHDTHGAPLGDEEIKGMREGLGWRAEPFEIPDDILESWRSACARGSADRQNWESALKNADPKAREKFDALYSDQLPAGWMEALNAFKKKMSAEAPKLATRQASGKTLEVLTKNIPAMIGGSADLTGSVNTKTPSTASITNSDFTGRYIHYGVREHAMSAVMNGLSLHGGYIPYSGTFAVFANYMMGGIRLSALMEKRVIYVLTHDSIGLGEDGPTHQPVETLAMLRALPNFNTMRPCDVVETAECWALAVANTKTPTGMVLTRQGLPTLRTTYTDDNLSARGAYVLAEADGARKVTIMATGSEVSIAMDARAALQGDGIPTAVVSMPCWELFNDQDDAYKASVLGAEGGVRIGVEAAMRFGWDAYLGSNGDFVGMNSFGASAPAPELYKHFGITAENVVAKAKARV</sequence>
<dbReference type="PANTHER" id="PTHR43522">
    <property type="entry name" value="TRANSKETOLASE"/>
    <property type="match status" value="1"/>
</dbReference>
<dbReference type="PROSITE" id="PS00801">
    <property type="entry name" value="TRANSKETOLASE_1"/>
    <property type="match status" value="1"/>
</dbReference>
<comment type="caution">
    <text evidence="20">The sequence shown here is derived from an EMBL/GenBank/DDBJ whole genome shotgun (WGS) entry which is preliminary data.</text>
</comment>
<feature type="binding site" evidence="15">
    <location>
        <begin position="116"/>
        <end position="118"/>
    </location>
    <ligand>
        <name>thiamine diphosphate</name>
        <dbReference type="ChEBI" id="CHEBI:58937"/>
    </ligand>
</feature>
<dbReference type="Pfam" id="PF02779">
    <property type="entry name" value="Transket_pyr"/>
    <property type="match status" value="1"/>
</dbReference>
<dbReference type="OrthoDB" id="8732661at2"/>
<dbReference type="SUPFAM" id="SSF52518">
    <property type="entry name" value="Thiamin diphosphate-binding fold (THDP-binding)"/>
    <property type="match status" value="2"/>
</dbReference>
<dbReference type="GO" id="GO:0009052">
    <property type="term" value="P:pentose-phosphate shunt, non-oxidative branch"/>
    <property type="evidence" value="ECO:0007669"/>
    <property type="project" value="UniProtKB-ARBA"/>
</dbReference>
<feature type="domain" description="Transketolase-like pyrimidine-binding" evidence="19">
    <location>
        <begin position="350"/>
        <end position="521"/>
    </location>
</feature>
<feature type="binding site" evidence="15">
    <location>
        <position position="155"/>
    </location>
    <ligand>
        <name>thiamine diphosphate</name>
        <dbReference type="ChEBI" id="CHEBI:58937"/>
    </ligand>
</feature>
<evidence type="ECO:0000256" key="17">
    <source>
        <dbReference type="PIRSR" id="PIRSR605478-5"/>
    </source>
</evidence>
<feature type="binding site" evidence="14">
    <location>
        <position position="465"/>
    </location>
    <ligand>
        <name>substrate</name>
    </ligand>
</feature>
<dbReference type="InterPro" id="IPR020826">
    <property type="entry name" value="Transketolase_BS"/>
</dbReference>
<keyword evidence="9 16" id="KW-0460">Magnesium</keyword>
<evidence type="ECO:0000256" key="14">
    <source>
        <dbReference type="PIRSR" id="PIRSR605478-2"/>
    </source>
</evidence>
<evidence type="ECO:0000256" key="16">
    <source>
        <dbReference type="PIRSR" id="PIRSR605478-4"/>
    </source>
</evidence>
<dbReference type="InterPro" id="IPR055152">
    <property type="entry name" value="Transketolase-like_C_2"/>
</dbReference>
<dbReference type="FunFam" id="3.40.50.970:FF:000004">
    <property type="entry name" value="Transketolase"/>
    <property type="match status" value="1"/>
</dbReference>
<dbReference type="GO" id="GO:0004802">
    <property type="term" value="F:transketolase activity"/>
    <property type="evidence" value="ECO:0007669"/>
    <property type="project" value="UniProtKB-UniRule"/>
</dbReference>
<dbReference type="FunFam" id="3.40.50.970:FF:000003">
    <property type="entry name" value="Transketolase"/>
    <property type="match status" value="1"/>
</dbReference>
<evidence type="ECO:0000256" key="1">
    <source>
        <dbReference type="ARBA" id="ARBA00001913"/>
    </source>
</evidence>
<evidence type="ECO:0000256" key="10">
    <source>
        <dbReference type="ARBA" id="ARBA00023052"/>
    </source>
</evidence>
<comment type="cofactor">
    <cofactor evidence="18">
        <name>Mg(2+)</name>
        <dbReference type="ChEBI" id="CHEBI:18420"/>
    </cofactor>
    <cofactor evidence="18">
        <name>Ca(2+)</name>
        <dbReference type="ChEBI" id="CHEBI:29108"/>
    </cofactor>
    <cofactor evidence="18">
        <name>Mn(2+)</name>
        <dbReference type="ChEBI" id="CHEBI:29035"/>
    </cofactor>
    <cofactor evidence="18">
        <name>Co(2+)</name>
        <dbReference type="ChEBI" id="CHEBI:48828"/>
    </cofactor>
    <text evidence="18">Binds 1 Mg(2+) ion per subunit. Can also utilize other divalent metal cations, such as Ca(2+), Mn(2+) and Co(2+).</text>
</comment>
<comment type="similarity">
    <text evidence="3 18">Belongs to the transketolase family.</text>
</comment>
<comment type="catalytic activity">
    <reaction evidence="11 18">
        <text>D-sedoheptulose 7-phosphate + D-glyceraldehyde 3-phosphate = aldehydo-D-ribose 5-phosphate + D-xylulose 5-phosphate</text>
        <dbReference type="Rhea" id="RHEA:10508"/>
        <dbReference type="ChEBI" id="CHEBI:57483"/>
        <dbReference type="ChEBI" id="CHEBI:57737"/>
        <dbReference type="ChEBI" id="CHEBI:58273"/>
        <dbReference type="ChEBI" id="CHEBI:59776"/>
        <dbReference type="EC" id="2.2.1.1"/>
    </reaction>
</comment>
<evidence type="ECO:0000256" key="5">
    <source>
        <dbReference type="ARBA" id="ARBA00013152"/>
    </source>
</evidence>
<reference evidence="20 21" key="1">
    <citation type="submission" date="2019-03" db="EMBL/GenBank/DDBJ databases">
        <title>Genomic Encyclopedia of Type Strains, Phase IV (KMG-IV): sequencing the most valuable type-strain genomes for metagenomic binning, comparative biology and taxonomic classification.</title>
        <authorList>
            <person name="Goeker M."/>
        </authorList>
    </citation>
    <scope>NUCLEOTIDE SEQUENCE [LARGE SCALE GENOMIC DNA]</scope>
    <source>
        <strain evidence="20 21">DSM 101688</strain>
    </source>
</reference>
<organism evidence="20 21">
    <name type="scientific">Varunaivibrio sulfuroxidans</name>
    <dbReference type="NCBI Taxonomy" id="1773489"/>
    <lineage>
        <taxon>Bacteria</taxon>
        <taxon>Pseudomonadati</taxon>
        <taxon>Pseudomonadota</taxon>
        <taxon>Alphaproteobacteria</taxon>
        <taxon>Rhodospirillales</taxon>
        <taxon>Magnetovibrionaceae</taxon>
        <taxon>Varunaivibrio</taxon>
    </lineage>
</organism>
<keyword evidence="21" id="KW-1185">Reference proteome</keyword>
<dbReference type="Gene3D" id="3.40.50.970">
    <property type="match status" value="2"/>
</dbReference>
<evidence type="ECO:0000256" key="8">
    <source>
        <dbReference type="ARBA" id="ARBA00022837"/>
    </source>
</evidence>
<evidence type="ECO:0000256" key="15">
    <source>
        <dbReference type="PIRSR" id="PIRSR605478-3"/>
    </source>
</evidence>
<evidence type="ECO:0000256" key="9">
    <source>
        <dbReference type="ARBA" id="ARBA00022842"/>
    </source>
</evidence>
<comment type="cofactor">
    <cofactor evidence="1">
        <name>Ca(2+)</name>
        <dbReference type="ChEBI" id="CHEBI:29108"/>
    </cofactor>
</comment>
<dbReference type="InterPro" id="IPR005475">
    <property type="entry name" value="Transketolase-like_Pyr-bd"/>
</dbReference>
<protein>
    <recommendedName>
        <fullName evidence="5 12">Transketolase</fullName>
        <ecNumber evidence="5 12">2.2.1.1</ecNumber>
    </recommendedName>
</protein>
<dbReference type="PROSITE" id="PS00802">
    <property type="entry name" value="TRANSKETOLASE_2"/>
    <property type="match status" value="1"/>
</dbReference>
<evidence type="ECO:0000256" key="3">
    <source>
        <dbReference type="ARBA" id="ARBA00007131"/>
    </source>
</evidence>
<evidence type="ECO:0000256" key="6">
    <source>
        <dbReference type="ARBA" id="ARBA00022679"/>
    </source>
</evidence>
<dbReference type="RefSeq" id="WP_132938222.1">
    <property type="nucleotide sequence ID" value="NZ_CP119676.1"/>
</dbReference>
<dbReference type="PANTHER" id="PTHR43522:SF2">
    <property type="entry name" value="TRANSKETOLASE 1-RELATED"/>
    <property type="match status" value="1"/>
</dbReference>
<dbReference type="NCBIfam" id="TIGR00232">
    <property type="entry name" value="tktlase_bact"/>
    <property type="match status" value="1"/>
</dbReference>
<dbReference type="InterPro" id="IPR005474">
    <property type="entry name" value="Transketolase_N"/>
</dbReference>
<evidence type="ECO:0000256" key="13">
    <source>
        <dbReference type="PIRSR" id="PIRSR605478-1"/>
    </source>
</evidence>
<feature type="binding site" evidence="14">
    <location>
        <position position="380"/>
    </location>
    <ligand>
        <name>substrate</name>
    </ligand>
</feature>
<keyword evidence="7 16" id="KW-0479">Metal-binding</keyword>
<comment type="cofactor">
    <cofactor evidence="15">
        <name>thiamine diphosphate</name>
        <dbReference type="ChEBI" id="CHEBI:58937"/>
    </cofactor>
    <text evidence="15">Binds 1 thiamine pyrophosphate per subunit. During the reaction, the substrate forms a covalent intermediate with the cofactor.</text>
</comment>
<dbReference type="InterPro" id="IPR005478">
    <property type="entry name" value="Transketolase_bac-like"/>
</dbReference>
<dbReference type="EC" id="2.2.1.1" evidence="5 12"/>
<dbReference type="AlphaFoldDB" id="A0A4R3JG50"/>
<dbReference type="InterPro" id="IPR029061">
    <property type="entry name" value="THDP-binding"/>
</dbReference>
<comment type="subunit">
    <text evidence="4 18">Homodimer.</text>
</comment>
<keyword evidence="10 15" id="KW-0786">Thiamine pyrophosphate</keyword>
<comment type="cofactor">
    <cofactor evidence="2">
        <name>Co(2+)</name>
        <dbReference type="ChEBI" id="CHEBI:48828"/>
    </cofactor>
</comment>
<feature type="binding site" evidence="14">
    <location>
        <position position="457"/>
    </location>
    <ligand>
        <name>substrate</name>
    </ligand>
</feature>
<proteinExistence type="inferred from homology"/>
<dbReference type="SMART" id="SM00861">
    <property type="entry name" value="Transket_pyr"/>
    <property type="match status" value="1"/>
</dbReference>
<evidence type="ECO:0000256" key="11">
    <source>
        <dbReference type="ARBA" id="ARBA00049473"/>
    </source>
</evidence>
<feature type="site" description="Important for catalytic activity" evidence="17">
    <location>
        <position position="258"/>
    </location>
</feature>
<feature type="site" description="Important for catalytic activity" evidence="17">
    <location>
        <position position="27"/>
    </location>
</feature>
<comment type="cofactor">
    <cofactor evidence="16">
        <name>Mg(2+)</name>
        <dbReference type="ChEBI" id="CHEBI:18420"/>
    </cofactor>
    <text evidence="16">Binds 1 Mg(2+) ion per subunit. Can also utilize other divalent metal cations, such as Ca(2+), Mn(2+) and Co(2+).</text>
</comment>
<evidence type="ECO:0000313" key="21">
    <source>
        <dbReference type="Proteomes" id="UP000295304"/>
    </source>
</evidence>
<dbReference type="CDD" id="cd07033">
    <property type="entry name" value="TPP_PYR_DXS_TK_like"/>
    <property type="match status" value="1"/>
</dbReference>